<dbReference type="InterPro" id="IPR015890">
    <property type="entry name" value="Chorismate_C"/>
</dbReference>
<name>A0AAE3H419_9BACT</name>
<dbReference type="PANTHER" id="PTHR42839:SF2">
    <property type="entry name" value="ISOCHORISMATE SYNTHASE ENTC"/>
    <property type="match status" value="1"/>
</dbReference>
<accession>A0AAE3H419</accession>
<gene>
    <name evidence="7" type="ORF">EGI31_17560</name>
</gene>
<proteinExistence type="inferred from homology"/>
<reference evidence="7 8" key="1">
    <citation type="submission" date="2018-11" db="EMBL/GenBank/DDBJ databases">
        <title>Novel bacteria species description.</title>
        <authorList>
            <person name="Han J.-H."/>
        </authorList>
    </citation>
    <scope>NUCLEOTIDE SEQUENCE [LARGE SCALE GENOMIC DNA]</scope>
    <source>
        <strain evidence="7 8">KCTC23259</strain>
    </source>
</reference>
<evidence type="ECO:0000256" key="3">
    <source>
        <dbReference type="ARBA" id="ARBA00012824"/>
    </source>
</evidence>
<dbReference type="AlphaFoldDB" id="A0AAE3H419"/>
<comment type="caution">
    <text evidence="7">The sequence shown here is derived from an EMBL/GenBank/DDBJ whole genome shotgun (WGS) entry which is preliminary data.</text>
</comment>
<evidence type="ECO:0000313" key="8">
    <source>
        <dbReference type="Proteomes" id="UP001204144"/>
    </source>
</evidence>
<dbReference type="SUPFAM" id="SSF56322">
    <property type="entry name" value="ADC synthase"/>
    <property type="match status" value="1"/>
</dbReference>
<dbReference type="RefSeq" id="WP_255038440.1">
    <property type="nucleotide sequence ID" value="NZ_RJUF01000176.1"/>
</dbReference>
<evidence type="ECO:0000313" key="7">
    <source>
        <dbReference type="EMBL" id="MCP9764749.1"/>
    </source>
</evidence>
<evidence type="ECO:0000256" key="1">
    <source>
        <dbReference type="ARBA" id="ARBA00000799"/>
    </source>
</evidence>
<evidence type="ECO:0000259" key="6">
    <source>
        <dbReference type="Pfam" id="PF00425"/>
    </source>
</evidence>
<dbReference type="Proteomes" id="UP001204144">
    <property type="component" value="Unassembled WGS sequence"/>
</dbReference>
<dbReference type="Pfam" id="PF00425">
    <property type="entry name" value="Chorismate_bind"/>
    <property type="match status" value="1"/>
</dbReference>
<keyword evidence="8" id="KW-1185">Reference proteome</keyword>
<dbReference type="Gene3D" id="3.60.120.10">
    <property type="entry name" value="Anthranilate synthase"/>
    <property type="match status" value="1"/>
</dbReference>
<dbReference type="EC" id="5.4.4.2" evidence="3"/>
<feature type="domain" description="Chorismate-utilising enzyme C-terminal" evidence="6">
    <location>
        <begin position="121"/>
        <end position="378"/>
    </location>
</feature>
<dbReference type="NCBIfam" id="TIGR00543">
    <property type="entry name" value="isochor_syn"/>
    <property type="match status" value="1"/>
</dbReference>
<evidence type="ECO:0000256" key="2">
    <source>
        <dbReference type="ARBA" id="ARBA00005297"/>
    </source>
</evidence>
<keyword evidence="4 7" id="KW-0413">Isomerase</keyword>
<dbReference type="InterPro" id="IPR005801">
    <property type="entry name" value="ADC_synthase"/>
</dbReference>
<organism evidence="7 8">
    <name type="scientific">Lacihabitans soyangensis</name>
    <dbReference type="NCBI Taxonomy" id="869394"/>
    <lineage>
        <taxon>Bacteria</taxon>
        <taxon>Pseudomonadati</taxon>
        <taxon>Bacteroidota</taxon>
        <taxon>Cytophagia</taxon>
        <taxon>Cytophagales</taxon>
        <taxon>Leadbetterellaceae</taxon>
        <taxon>Lacihabitans</taxon>
    </lineage>
</organism>
<evidence type="ECO:0000256" key="4">
    <source>
        <dbReference type="ARBA" id="ARBA00023235"/>
    </source>
</evidence>
<sequence>MIATESSLHIDVFLNSCVEQKIPFALYKLPNTAQSKLIVSFEKTEVRKKIDFDECGSGFVMAPYHKENELPYFYKNDFEVDFEDITEIEVPEDLRDLLGISKTNLADKFSLKLKSENTNSDSHKRNVEEVINSIQKGEAKKVVLSRTKHLGEITENNFFRGFQNLSKSNPTGFVSLVNVPWKNQVWLGASPEILVSQDENGMFKTVSLAGTQSAFDKDGNEIRPIDALWSHKEIEEQAFVGRYIINCLKKIRVREFLEEGPKTIKAGNLLHLNTSYTIDTKEINFGNLSSVMLNLLHPTPAVCGMPKDAAEAIIDRIEDYDREFYSGYLGPVNIQNRSQLFVNIRTMKIENGQVFAFAGGGITEDSDPEKEWNETEIKLQTILKSFS</sequence>
<comment type="catalytic activity">
    <reaction evidence="1">
        <text>chorismate = isochorismate</text>
        <dbReference type="Rhea" id="RHEA:18985"/>
        <dbReference type="ChEBI" id="CHEBI:29748"/>
        <dbReference type="ChEBI" id="CHEBI:29780"/>
        <dbReference type="EC" id="5.4.4.2"/>
    </reaction>
</comment>
<dbReference type="InterPro" id="IPR004561">
    <property type="entry name" value="IsoChor_synthase"/>
</dbReference>
<dbReference type="GO" id="GO:0008909">
    <property type="term" value="F:isochorismate synthase activity"/>
    <property type="evidence" value="ECO:0007669"/>
    <property type="project" value="UniProtKB-EC"/>
</dbReference>
<evidence type="ECO:0000256" key="5">
    <source>
        <dbReference type="ARBA" id="ARBA00041564"/>
    </source>
</evidence>
<protein>
    <recommendedName>
        <fullName evidence="3">isochorismate synthase</fullName>
        <ecNumber evidence="3">5.4.4.2</ecNumber>
    </recommendedName>
    <alternativeName>
        <fullName evidence="5">Isochorismate mutase</fullName>
    </alternativeName>
</protein>
<comment type="similarity">
    <text evidence="2">Belongs to the isochorismate synthase family.</text>
</comment>
<dbReference type="PANTHER" id="PTHR42839">
    <property type="entry name" value="ISOCHORISMATE SYNTHASE ENTC"/>
    <property type="match status" value="1"/>
</dbReference>
<dbReference type="EMBL" id="RJUF01000176">
    <property type="protein sequence ID" value="MCP9764749.1"/>
    <property type="molecule type" value="Genomic_DNA"/>
</dbReference>